<keyword evidence="3" id="KW-1003">Cell membrane</keyword>
<dbReference type="OrthoDB" id="5981855at2759"/>
<dbReference type="PANTHER" id="PTHR46925">
    <property type="entry name" value="G-PROTEIN COUPLED RECEPTOR TKR-1-RELATED"/>
    <property type="match status" value="1"/>
</dbReference>
<feature type="transmembrane region" description="Helical" evidence="11">
    <location>
        <begin position="7"/>
        <end position="28"/>
    </location>
</feature>
<dbReference type="Pfam" id="PF00001">
    <property type="entry name" value="7tm_1"/>
    <property type="match status" value="1"/>
</dbReference>
<proteinExistence type="inferred from homology"/>
<dbReference type="PANTHER" id="PTHR46925:SF2">
    <property type="entry name" value="G-PROTEIN COUPLED RECEPTOR TKR-1-RELATED"/>
    <property type="match status" value="1"/>
</dbReference>
<keyword evidence="9 10" id="KW-0807">Transducer</keyword>
<evidence type="ECO:0000256" key="11">
    <source>
        <dbReference type="SAM" id="Phobius"/>
    </source>
</evidence>
<protein>
    <recommendedName>
        <fullName evidence="12">G-protein coupled receptors family 1 profile domain-containing protein</fullName>
    </recommendedName>
</protein>
<evidence type="ECO:0000256" key="6">
    <source>
        <dbReference type="ARBA" id="ARBA00023040"/>
    </source>
</evidence>
<dbReference type="InterPro" id="IPR017452">
    <property type="entry name" value="GPCR_Rhodpsn_7TM"/>
</dbReference>
<evidence type="ECO:0000256" key="4">
    <source>
        <dbReference type="ARBA" id="ARBA00022692"/>
    </source>
</evidence>
<comment type="similarity">
    <text evidence="2 10">Belongs to the G-protein coupled receptor 1 family.</text>
</comment>
<evidence type="ECO:0000256" key="10">
    <source>
        <dbReference type="RuleBase" id="RU000688"/>
    </source>
</evidence>
<feature type="transmembrane region" description="Helical" evidence="11">
    <location>
        <begin position="87"/>
        <end position="107"/>
    </location>
</feature>
<comment type="subcellular location">
    <subcellularLocation>
        <location evidence="1">Cell membrane</location>
        <topology evidence="1">Multi-pass membrane protein</topology>
    </subcellularLocation>
</comment>
<feature type="transmembrane region" description="Helical" evidence="11">
    <location>
        <begin position="48"/>
        <end position="66"/>
    </location>
</feature>
<organism evidence="13 14">
    <name type="scientific">Ladona fulva</name>
    <name type="common">Scarce chaser dragonfly</name>
    <name type="synonym">Libellula fulva</name>
    <dbReference type="NCBI Taxonomy" id="123851"/>
    <lineage>
        <taxon>Eukaryota</taxon>
        <taxon>Metazoa</taxon>
        <taxon>Ecdysozoa</taxon>
        <taxon>Arthropoda</taxon>
        <taxon>Hexapoda</taxon>
        <taxon>Insecta</taxon>
        <taxon>Pterygota</taxon>
        <taxon>Palaeoptera</taxon>
        <taxon>Odonata</taxon>
        <taxon>Epiprocta</taxon>
        <taxon>Anisoptera</taxon>
        <taxon>Libelluloidea</taxon>
        <taxon>Libellulidae</taxon>
        <taxon>Ladona</taxon>
    </lineage>
</organism>
<dbReference type="Gene3D" id="1.20.1070.10">
    <property type="entry name" value="Rhodopsin 7-helix transmembrane proteins"/>
    <property type="match status" value="1"/>
</dbReference>
<dbReference type="PRINTS" id="PR00237">
    <property type="entry name" value="GPCRRHODOPSN"/>
</dbReference>
<comment type="caution">
    <text evidence="13">The sequence shown here is derived from an EMBL/GenBank/DDBJ whole genome shotgun (WGS) entry which is preliminary data.</text>
</comment>
<evidence type="ECO:0000313" key="13">
    <source>
        <dbReference type="EMBL" id="KAG8235861.1"/>
    </source>
</evidence>
<dbReference type="InterPro" id="IPR000276">
    <property type="entry name" value="GPCR_Rhodpsn"/>
</dbReference>
<dbReference type="SUPFAM" id="SSF81321">
    <property type="entry name" value="Family A G protein-coupled receptor-like"/>
    <property type="match status" value="1"/>
</dbReference>
<keyword evidence="4 10" id="KW-0812">Transmembrane</keyword>
<sequence length="112" mass="12341">MRTATNCFLVNLSVSDLLLSLLNCAFNLVFMLDGDWPFGSAYCSLSNFVANCSVAASVFSLTAISVDRYMAIVHPLRHRKSKSRARWALAVIWTSSALLALPCLLYSTTMVQ</sequence>
<evidence type="ECO:0000256" key="5">
    <source>
        <dbReference type="ARBA" id="ARBA00022989"/>
    </source>
</evidence>
<dbReference type="EMBL" id="KZ308960">
    <property type="protein sequence ID" value="KAG8235861.1"/>
    <property type="molecule type" value="Genomic_DNA"/>
</dbReference>
<dbReference type="PROSITE" id="PS00237">
    <property type="entry name" value="G_PROTEIN_RECEP_F1_1"/>
    <property type="match status" value="1"/>
</dbReference>
<dbReference type="GO" id="GO:0004995">
    <property type="term" value="F:tachykinin receptor activity"/>
    <property type="evidence" value="ECO:0007669"/>
    <property type="project" value="InterPro"/>
</dbReference>
<accession>A0A8K0KIH3</accession>
<evidence type="ECO:0000256" key="7">
    <source>
        <dbReference type="ARBA" id="ARBA00023136"/>
    </source>
</evidence>
<dbReference type="GO" id="GO:0005886">
    <property type="term" value="C:plasma membrane"/>
    <property type="evidence" value="ECO:0007669"/>
    <property type="project" value="UniProtKB-SubCell"/>
</dbReference>
<reference evidence="13" key="2">
    <citation type="submission" date="2017-10" db="EMBL/GenBank/DDBJ databases">
        <title>Ladona fulva Genome sequencing and assembly.</title>
        <authorList>
            <person name="Murali S."/>
            <person name="Richards S."/>
            <person name="Bandaranaike D."/>
            <person name="Bellair M."/>
            <person name="Blankenburg K."/>
            <person name="Chao H."/>
            <person name="Dinh H."/>
            <person name="Doddapaneni H."/>
            <person name="Dugan-Rocha S."/>
            <person name="Elkadiri S."/>
            <person name="Gnanaolivu R."/>
            <person name="Hernandez B."/>
            <person name="Skinner E."/>
            <person name="Javaid M."/>
            <person name="Lee S."/>
            <person name="Li M."/>
            <person name="Ming W."/>
            <person name="Munidasa M."/>
            <person name="Muniz J."/>
            <person name="Nguyen L."/>
            <person name="Hughes D."/>
            <person name="Osuji N."/>
            <person name="Pu L.-L."/>
            <person name="Puazo M."/>
            <person name="Qu C."/>
            <person name="Quiroz J."/>
            <person name="Raj R."/>
            <person name="Weissenberger G."/>
            <person name="Xin Y."/>
            <person name="Zou X."/>
            <person name="Han Y."/>
            <person name="Worley K."/>
            <person name="Muzny D."/>
            <person name="Gibbs R."/>
        </authorList>
    </citation>
    <scope>NUCLEOTIDE SEQUENCE</scope>
    <source>
        <strain evidence="13">Sampled in the wild</strain>
    </source>
</reference>
<evidence type="ECO:0000259" key="12">
    <source>
        <dbReference type="PROSITE" id="PS50262"/>
    </source>
</evidence>
<feature type="domain" description="G-protein coupled receptors family 1 profile" evidence="12">
    <location>
        <begin position="1"/>
        <end position="112"/>
    </location>
</feature>
<evidence type="ECO:0000256" key="8">
    <source>
        <dbReference type="ARBA" id="ARBA00023170"/>
    </source>
</evidence>
<dbReference type="PROSITE" id="PS50262">
    <property type="entry name" value="G_PROTEIN_RECEP_F1_2"/>
    <property type="match status" value="1"/>
</dbReference>
<evidence type="ECO:0000256" key="9">
    <source>
        <dbReference type="ARBA" id="ARBA00023224"/>
    </source>
</evidence>
<reference evidence="13" key="1">
    <citation type="submission" date="2013-04" db="EMBL/GenBank/DDBJ databases">
        <authorList>
            <person name="Qu J."/>
            <person name="Murali S.C."/>
            <person name="Bandaranaike D."/>
            <person name="Bellair M."/>
            <person name="Blankenburg K."/>
            <person name="Chao H."/>
            <person name="Dinh H."/>
            <person name="Doddapaneni H."/>
            <person name="Downs B."/>
            <person name="Dugan-Rocha S."/>
            <person name="Elkadiri S."/>
            <person name="Gnanaolivu R.D."/>
            <person name="Hernandez B."/>
            <person name="Javaid M."/>
            <person name="Jayaseelan J.C."/>
            <person name="Lee S."/>
            <person name="Li M."/>
            <person name="Ming W."/>
            <person name="Munidasa M."/>
            <person name="Muniz J."/>
            <person name="Nguyen L."/>
            <person name="Ongeri F."/>
            <person name="Osuji N."/>
            <person name="Pu L.-L."/>
            <person name="Puazo M."/>
            <person name="Qu C."/>
            <person name="Quiroz J."/>
            <person name="Raj R."/>
            <person name="Weissenberger G."/>
            <person name="Xin Y."/>
            <person name="Zou X."/>
            <person name="Han Y."/>
            <person name="Richards S."/>
            <person name="Worley K."/>
            <person name="Muzny D."/>
            <person name="Gibbs R."/>
        </authorList>
    </citation>
    <scope>NUCLEOTIDE SEQUENCE</scope>
    <source>
        <strain evidence="13">Sampled in the wild</strain>
    </source>
</reference>
<evidence type="ECO:0000256" key="3">
    <source>
        <dbReference type="ARBA" id="ARBA00022475"/>
    </source>
</evidence>
<keyword evidence="14" id="KW-1185">Reference proteome</keyword>
<dbReference type="Proteomes" id="UP000792457">
    <property type="component" value="Unassembled WGS sequence"/>
</dbReference>
<dbReference type="InterPro" id="IPR001681">
    <property type="entry name" value="Neurokn_rcpt"/>
</dbReference>
<evidence type="ECO:0000313" key="14">
    <source>
        <dbReference type="Proteomes" id="UP000792457"/>
    </source>
</evidence>
<gene>
    <name evidence="13" type="ORF">J437_LFUL013945</name>
</gene>
<keyword evidence="5 11" id="KW-1133">Transmembrane helix</keyword>
<keyword evidence="8 10" id="KW-0675">Receptor</keyword>
<keyword evidence="6 10" id="KW-0297">G-protein coupled receptor</keyword>
<dbReference type="AlphaFoldDB" id="A0A8K0KIH3"/>
<keyword evidence="7 11" id="KW-0472">Membrane</keyword>
<feature type="non-terminal residue" evidence="13">
    <location>
        <position position="1"/>
    </location>
</feature>
<evidence type="ECO:0000256" key="1">
    <source>
        <dbReference type="ARBA" id="ARBA00004651"/>
    </source>
</evidence>
<evidence type="ECO:0000256" key="2">
    <source>
        <dbReference type="ARBA" id="ARBA00010663"/>
    </source>
</evidence>
<name>A0A8K0KIH3_LADFU</name>